<reference evidence="2" key="1">
    <citation type="submission" date="2025-08" db="UniProtKB">
        <authorList>
            <consortium name="RefSeq"/>
        </authorList>
    </citation>
    <scope>IDENTIFICATION</scope>
</reference>
<protein>
    <submittedName>
        <fullName evidence="2">Uncharacterized protein LOC101857291 isoform X1</fullName>
    </submittedName>
</protein>
<evidence type="ECO:0000313" key="2">
    <source>
        <dbReference type="RefSeq" id="XP_035829003.1"/>
    </source>
</evidence>
<proteinExistence type="predicted"/>
<sequence>MKWLTHGSLHVHTKPKTWSAAVKQESQLTAAERMADDTDFSLDAAESAVSGVEVLVKFPNENVPQRRTVPVETGPDANGDNGGLPLTVAQVKRQLFAENRIPGNPDALTMIIKNNTGETELNNSDIFEDYIEHIATEAVIRFA</sequence>
<name>A0ABM1W2W0_APLCA</name>
<gene>
    <name evidence="2" type="primary">LOC101857291</name>
</gene>
<accession>A0ABM1W2W0</accession>
<organism evidence="1 2">
    <name type="scientific">Aplysia californica</name>
    <name type="common">California sea hare</name>
    <dbReference type="NCBI Taxonomy" id="6500"/>
    <lineage>
        <taxon>Eukaryota</taxon>
        <taxon>Metazoa</taxon>
        <taxon>Spiralia</taxon>
        <taxon>Lophotrochozoa</taxon>
        <taxon>Mollusca</taxon>
        <taxon>Gastropoda</taxon>
        <taxon>Heterobranchia</taxon>
        <taxon>Euthyneura</taxon>
        <taxon>Tectipleura</taxon>
        <taxon>Aplysiida</taxon>
        <taxon>Aplysioidea</taxon>
        <taxon>Aplysiidae</taxon>
        <taxon>Aplysia</taxon>
    </lineage>
</organism>
<dbReference type="GeneID" id="101857291"/>
<keyword evidence="1" id="KW-1185">Reference proteome</keyword>
<evidence type="ECO:0000313" key="1">
    <source>
        <dbReference type="Proteomes" id="UP000694888"/>
    </source>
</evidence>
<dbReference type="RefSeq" id="XP_035829003.1">
    <property type="nucleotide sequence ID" value="XM_035973110.1"/>
</dbReference>
<dbReference type="Proteomes" id="UP000694888">
    <property type="component" value="Unplaced"/>
</dbReference>